<feature type="transmembrane region" description="Helical" evidence="1">
    <location>
        <begin position="151"/>
        <end position="170"/>
    </location>
</feature>
<dbReference type="AlphaFoldDB" id="A0A5P8NXZ1"/>
<dbReference type="Gene3D" id="1.20.210.10">
    <property type="entry name" value="Cytochrome c oxidase-like, subunit I domain"/>
    <property type="match status" value="1"/>
</dbReference>
<dbReference type="KEGG" id="sulg:FJR48_00465"/>
<feature type="transmembrane region" description="Helical" evidence="1">
    <location>
        <begin position="370"/>
        <end position="391"/>
    </location>
</feature>
<name>A0A5P8NXZ1_9BACT</name>
<feature type="transmembrane region" description="Helical" evidence="1">
    <location>
        <begin position="12"/>
        <end position="34"/>
    </location>
</feature>
<protein>
    <recommendedName>
        <fullName evidence="4">Cytochrome oxidase subunit I profile domain-containing protein</fullName>
    </recommendedName>
</protein>
<feature type="transmembrane region" description="Helical" evidence="1">
    <location>
        <begin position="403"/>
        <end position="427"/>
    </location>
</feature>
<feature type="transmembrane region" description="Helical" evidence="1">
    <location>
        <begin position="220"/>
        <end position="240"/>
    </location>
</feature>
<dbReference type="InterPro" id="IPR036927">
    <property type="entry name" value="Cyt_c_oxase-like_su1_sf"/>
</dbReference>
<gene>
    <name evidence="2" type="ORF">FJR48_00465</name>
</gene>
<feature type="transmembrane region" description="Helical" evidence="1">
    <location>
        <begin position="469"/>
        <end position="485"/>
    </location>
</feature>
<dbReference type="Proteomes" id="UP000326944">
    <property type="component" value="Chromosome"/>
</dbReference>
<keyword evidence="1" id="KW-0472">Membrane</keyword>
<dbReference type="EMBL" id="CP043617">
    <property type="protein sequence ID" value="QFR48276.1"/>
    <property type="molecule type" value="Genomic_DNA"/>
</dbReference>
<feature type="transmembrane region" description="Helical" evidence="1">
    <location>
        <begin position="491"/>
        <end position="510"/>
    </location>
</feature>
<dbReference type="RefSeq" id="WP_152306219.1">
    <property type="nucleotide sequence ID" value="NZ_CP043617.1"/>
</dbReference>
<keyword evidence="1" id="KW-1133">Transmembrane helix</keyword>
<keyword evidence="1" id="KW-0812">Transmembrane</keyword>
<dbReference type="SUPFAM" id="SSF81442">
    <property type="entry name" value="Cytochrome c oxidase subunit I-like"/>
    <property type="match status" value="1"/>
</dbReference>
<feature type="transmembrane region" description="Helical" evidence="1">
    <location>
        <begin position="87"/>
        <end position="107"/>
    </location>
</feature>
<sequence>MENFNTLIQKTLPTWTWIFFISILVGAIYAAQLLGFSLFSNTLLNPVTTRSLHITLMLYGPIMLALSLLPFALFAKDNLNLSDAAKYLKNYFFLWHLFLFMAGISILLGAQRGLAFYDFAYELNFILASSGIFYIIAIFKTIKQYKVQPVWVKVSKTVLFSAPIALIILMNPVIGQVESTITGPHGDNTLGMSFTLIPLFYLMIKLYAKEEIKPRLNILWIIPLVGYIASVSHRIFIGELSYSQEWFFQWLTFFYAPVLYIWYKDAKLSLKSHPYLIISIWAFLFVMIQGNILFIPEIRWPFHRNDLVVAHAHVAIGLGIFFMSLSILSYFYKLPKKLIHAWSYVIALIFFPLTISGFVQAGFLDANIEIFWWLRLLGGLLALGVILYYIYKALCIKKPSLLELYHLNGFASDGLGAIILILFAPQLFDFLGFNFSPHYYLVFGFMGFVGLLHLIGISKHSHFLAEMTSYARVITGTMFFSLFYVSSLDALALLVGFYDISYALIYLLWIRNR</sequence>
<feature type="transmembrane region" description="Helical" evidence="1">
    <location>
        <begin position="190"/>
        <end position="208"/>
    </location>
</feature>
<accession>A0A5P8NXZ1</accession>
<reference evidence="2 3" key="1">
    <citation type="submission" date="2019-09" db="EMBL/GenBank/DDBJ databases">
        <title>Sulfurimonas gotlandica sp. nov., a chemoautotrophic and psychrotolerant epsilonproteobacterium isolated from a pelagic redoxcline, and an emended description of the genus Sulfurimonas.</title>
        <authorList>
            <person name="Wang S."/>
            <person name="Jiang L."/>
            <person name="Shao S."/>
        </authorList>
    </citation>
    <scope>NUCLEOTIDE SEQUENCE [LARGE SCALE GENOMIC DNA]</scope>
    <source>
        <strain evidence="2 3">GYSZ_1</strain>
    </source>
</reference>
<feature type="transmembrane region" description="Helical" evidence="1">
    <location>
        <begin position="275"/>
        <end position="295"/>
    </location>
</feature>
<keyword evidence="3" id="KW-1185">Reference proteome</keyword>
<feature type="transmembrane region" description="Helical" evidence="1">
    <location>
        <begin position="246"/>
        <end position="263"/>
    </location>
</feature>
<feature type="transmembrane region" description="Helical" evidence="1">
    <location>
        <begin position="439"/>
        <end position="457"/>
    </location>
</feature>
<evidence type="ECO:0000313" key="2">
    <source>
        <dbReference type="EMBL" id="QFR48276.1"/>
    </source>
</evidence>
<feature type="transmembrane region" description="Helical" evidence="1">
    <location>
        <begin position="119"/>
        <end position="139"/>
    </location>
</feature>
<dbReference type="OrthoDB" id="5337364at2"/>
<feature type="transmembrane region" description="Helical" evidence="1">
    <location>
        <begin position="307"/>
        <end position="332"/>
    </location>
</feature>
<proteinExistence type="predicted"/>
<feature type="transmembrane region" description="Helical" evidence="1">
    <location>
        <begin position="54"/>
        <end position="75"/>
    </location>
</feature>
<organism evidence="2 3">
    <name type="scientific">Sulfurimonas lithotrophica</name>
    <dbReference type="NCBI Taxonomy" id="2590022"/>
    <lineage>
        <taxon>Bacteria</taxon>
        <taxon>Pseudomonadati</taxon>
        <taxon>Campylobacterota</taxon>
        <taxon>Epsilonproteobacteria</taxon>
        <taxon>Campylobacterales</taxon>
        <taxon>Sulfurimonadaceae</taxon>
        <taxon>Sulfurimonas</taxon>
    </lineage>
</organism>
<evidence type="ECO:0000313" key="3">
    <source>
        <dbReference type="Proteomes" id="UP000326944"/>
    </source>
</evidence>
<evidence type="ECO:0000256" key="1">
    <source>
        <dbReference type="SAM" id="Phobius"/>
    </source>
</evidence>
<feature type="transmembrane region" description="Helical" evidence="1">
    <location>
        <begin position="344"/>
        <end position="364"/>
    </location>
</feature>
<evidence type="ECO:0008006" key="4">
    <source>
        <dbReference type="Google" id="ProtNLM"/>
    </source>
</evidence>